<reference evidence="2" key="1">
    <citation type="journal article" date="2019" name="Int. J. Syst. Evol. Microbiol.">
        <title>The Global Catalogue of Microorganisms (GCM) 10K type strain sequencing project: providing services to taxonomists for standard genome sequencing and annotation.</title>
        <authorList>
            <consortium name="The Broad Institute Genomics Platform"/>
            <consortium name="The Broad Institute Genome Sequencing Center for Infectious Disease"/>
            <person name="Wu L."/>
            <person name="Ma J."/>
        </authorList>
    </citation>
    <scope>NUCLEOTIDE SEQUENCE [LARGE SCALE GENOMIC DNA]</scope>
    <source>
        <strain evidence="2">JCM 10303</strain>
    </source>
</reference>
<gene>
    <name evidence="1" type="ORF">GCM10009533_52490</name>
</gene>
<accession>A0ABP3NP15</accession>
<protein>
    <submittedName>
        <fullName evidence="1">Uncharacterized protein</fullName>
    </submittedName>
</protein>
<dbReference type="EMBL" id="BAAAGS010000043">
    <property type="protein sequence ID" value="GAA0547230.1"/>
    <property type="molecule type" value="Genomic_DNA"/>
</dbReference>
<proteinExistence type="predicted"/>
<name>A0ABP3NP15_SACER</name>
<dbReference type="Proteomes" id="UP001500729">
    <property type="component" value="Unassembled WGS sequence"/>
</dbReference>
<keyword evidence="2" id="KW-1185">Reference proteome</keyword>
<evidence type="ECO:0000313" key="2">
    <source>
        <dbReference type="Proteomes" id="UP001500729"/>
    </source>
</evidence>
<organism evidence="1 2">
    <name type="scientific">Saccharopolyspora erythraea</name>
    <name type="common">Streptomyces erythraeus</name>
    <dbReference type="NCBI Taxonomy" id="1836"/>
    <lineage>
        <taxon>Bacteria</taxon>
        <taxon>Bacillati</taxon>
        <taxon>Actinomycetota</taxon>
        <taxon>Actinomycetes</taxon>
        <taxon>Pseudonocardiales</taxon>
        <taxon>Pseudonocardiaceae</taxon>
        <taxon>Saccharopolyspora</taxon>
    </lineage>
</organism>
<comment type="caution">
    <text evidence="1">The sequence shown here is derived from an EMBL/GenBank/DDBJ whole genome shotgun (WGS) entry which is preliminary data.</text>
</comment>
<evidence type="ECO:0000313" key="1">
    <source>
        <dbReference type="EMBL" id="GAA0547230.1"/>
    </source>
</evidence>
<sequence length="92" mass="9632">MTAGLGEHGPTIRVGDHRTGEYVDREHLLDSGAEFGGHQQGANLVADHQALGVDRPPEGLVIGGFGVRLGRLEAGTGWKGSVSRGWLCGACR</sequence>